<dbReference type="EMBL" id="AM849034">
    <property type="protein sequence ID" value="CAQ01534.1"/>
    <property type="molecule type" value="Genomic_DNA"/>
</dbReference>
<feature type="transmembrane region" description="Helical" evidence="2">
    <location>
        <begin position="43"/>
        <end position="64"/>
    </location>
</feature>
<dbReference type="STRING" id="31964.CMS1423"/>
<organism evidence="4 5">
    <name type="scientific">Clavibacter sepedonicus</name>
    <name type="common">Clavibacter michiganensis subsp. sepedonicus</name>
    <dbReference type="NCBI Taxonomy" id="31964"/>
    <lineage>
        <taxon>Bacteria</taxon>
        <taxon>Bacillati</taxon>
        <taxon>Actinomycetota</taxon>
        <taxon>Actinomycetes</taxon>
        <taxon>Micrococcales</taxon>
        <taxon>Microbacteriaceae</taxon>
        <taxon>Clavibacter</taxon>
    </lineage>
</organism>
<dbReference type="InterPro" id="IPR045597">
    <property type="entry name" value="DUF6458"/>
</dbReference>
<dbReference type="Proteomes" id="UP000001318">
    <property type="component" value="Chromosome"/>
</dbReference>
<keyword evidence="2" id="KW-0472">Membrane</keyword>
<dbReference type="HOGENOM" id="CLU_173182_2_0_11"/>
<sequence length="96" mass="10305">MPTPTARQKDTTMSIGLGIFLVVLRAILAFAVDITVPGVDLQLVGYILMGSGALVIIIGVALLARRRTAVSETRTSIDPATGQRVTRRERSDDNLI</sequence>
<evidence type="ECO:0000313" key="4">
    <source>
        <dbReference type="EMBL" id="CAQ01534.1"/>
    </source>
</evidence>
<accession>B0RIP3</accession>
<feature type="domain" description="DUF6458" evidence="3">
    <location>
        <begin position="13"/>
        <end position="88"/>
    </location>
</feature>
<proteinExistence type="predicted"/>
<evidence type="ECO:0000313" key="5">
    <source>
        <dbReference type="Proteomes" id="UP000001318"/>
    </source>
</evidence>
<dbReference type="AlphaFoldDB" id="B0RIP3"/>
<evidence type="ECO:0000256" key="2">
    <source>
        <dbReference type="SAM" id="Phobius"/>
    </source>
</evidence>
<feature type="region of interest" description="Disordered" evidence="1">
    <location>
        <begin position="73"/>
        <end position="96"/>
    </location>
</feature>
<keyword evidence="5" id="KW-1185">Reference proteome</keyword>
<evidence type="ECO:0000259" key="3">
    <source>
        <dbReference type="Pfam" id="PF20059"/>
    </source>
</evidence>
<keyword evidence="2" id="KW-0812">Transmembrane</keyword>
<dbReference type="KEGG" id="cms:CMS1423"/>
<name>B0RIP3_CLASE</name>
<reference evidence="4 5" key="1">
    <citation type="journal article" date="2008" name="J. Bacteriol.">
        <title>Genome of the actinomycete plant pathogen Clavibacter michiganensis subsp. sepedonicus suggests recent niche adaptation.</title>
        <authorList>
            <person name="Bentley S.D."/>
            <person name="Corton C."/>
            <person name="Brown S.E."/>
            <person name="Barron A."/>
            <person name="Clark L."/>
            <person name="Doggett J."/>
            <person name="Harris B."/>
            <person name="Ormond D."/>
            <person name="Quail M.A."/>
            <person name="May G."/>
            <person name="Francis D."/>
            <person name="Knudson D."/>
            <person name="Parkhill J."/>
            <person name="Ishimaru C.A."/>
        </authorList>
    </citation>
    <scope>NUCLEOTIDE SEQUENCE [LARGE SCALE GENOMIC DNA]</scope>
    <source>
        <strain evidence="5">ATCC 33113 / DSM 20744 / JCM 9667 / LMG 2889 / ICMP 2535 / C-1</strain>
    </source>
</reference>
<dbReference type="eggNOG" id="ENOG5033B4D">
    <property type="taxonomic scope" value="Bacteria"/>
</dbReference>
<protein>
    <submittedName>
        <fullName evidence="4">Membrane protein</fullName>
    </submittedName>
</protein>
<feature type="compositionally biased region" description="Basic and acidic residues" evidence="1">
    <location>
        <begin position="86"/>
        <end position="96"/>
    </location>
</feature>
<gene>
    <name evidence="4" type="ordered locus">CMS1423</name>
</gene>
<feature type="transmembrane region" description="Helical" evidence="2">
    <location>
        <begin position="12"/>
        <end position="31"/>
    </location>
</feature>
<evidence type="ECO:0000256" key="1">
    <source>
        <dbReference type="SAM" id="MobiDB-lite"/>
    </source>
</evidence>
<dbReference type="Pfam" id="PF20059">
    <property type="entry name" value="DUF6458"/>
    <property type="match status" value="1"/>
</dbReference>
<keyword evidence="2" id="KW-1133">Transmembrane helix</keyword>